<evidence type="ECO:0000256" key="11">
    <source>
        <dbReference type="ARBA" id="ARBA00034005"/>
    </source>
</evidence>
<dbReference type="Gene3D" id="3.30.470.30">
    <property type="entry name" value="DNA ligase/mRNA capping enzyme"/>
    <property type="match status" value="1"/>
</dbReference>
<feature type="domain" description="BRCT" evidence="13">
    <location>
        <begin position="644"/>
        <end position="717"/>
    </location>
</feature>
<keyword evidence="9 12" id="KW-0234">DNA repair</keyword>
<keyword evidence="2 12" id="KW-0436">Ligase</keyword>
<evidence type="ECO:0000256" key="10">
    <source>
        <dbReference type="ARBA" id="ARBA00023211"/>
    </source>
</evidence>
<evidence type="ECO:0000256" key="6">
    <source>
        <dbReference type="ARBA" id="ARBA00022833"/>
    </source>
</evidence>
<feature type="binding site" evidence="12">
    <location>
        <position position="140"/>
    </location>
    <ligand>
        <name>NAD(+)</name>
        <dbReference type="ChEBI" id="CHEBI:57540"/>
    </ligand>
</feature>
<dbReference type="InterPro" id="IPR001679">
    <property type="entry name" value="DNA_ligase"/>
</dbReference>
<comment type="cofactor">
    <cofactor evidence="12">
        <name>Mg(2+)</name>
        <dbReference type="ChEBI" id="CHEBI:18420"/>
    </cofactor>
    <cofactor evidence="12">
        <name>Mn(2+)</name>
        <dbReference type="ChEBI" id="CHEBI:29035"/>
    </cofactor>
</comment>
<evidence type="ECO:0000256" key="2">
    <source>
        <dbReference type="ARBA" id="ARBA00022598"/>
    </source>
</evidence>
<dbReference type="SUPFAM" id="SSF47781">
    <property type="entry name" value="RuvA domain 2-like"/>
    <property type="match status" value="1"/>
</dbReference>
<feature type="binding site" evidence="12">
    <location>
        <position position="448"/>
    </location>
    <ligand>
        <name>Zn(2+)</name>
        <dbReference type="ChEBI" id="CHEBI:29105"/>
    </ligand>
</feature>
<dbReference type="PANTHER" id="PTHR23389">
    <property type="entry name" value="CHROMOSOME TRANSMISSION FIDELITY FACTOR 18"/>
    <property type="match status" value="1"/>
</dbReference>
<evidence type="ECO:0000313" key="15">
    <source>
        <dbReference type="Proteomes" id="UP000305887"/>
    </source>
</evidence>
<comment type="similarity">
    <text evidence="12">Belongs to the NAD-dependent DNA ligase family. LigA subfamily.</text>
</comment>
<dbReference type="Gene3D" id="2.40.50.140">
    <property type="entry name" value="Nucleic acid-binding proteins"/>
    <property type="match status" value="1"/>
</dbReference>
<dbReference type="EMBL" id="VDFU01000005">
    <property type="protein sequence ID" value="TNC51134.1"/>
    <property type="molecule type" value="Genomic_DNA"/>
</dbReference>
<dbReference type="GO" id="GO:0046872">
    <property type="term" value="F:metal ion binding"/>
    <property type="evidence" value="ECO:0007669"/>
    <property type="project" value="UniProtKB-KW"/>
</dbReference>
<protein>
    <recommendedName>
        <fullName evidence="12">DNA ligase</fullName>
        <ecNumber evidence="12">6.5.1.2</ecNumber>
    </recommendedName>
    <alternativeName>
        <fullName evidence="12">Polydeoxyribonucleotide synthase [NAD(+)]</fullName>
    </alternativeName>
</protein>
<dbReference type="GO" id="GO:0006260">
    <property type="term" value="P:DNA replication"/>
    <property type="evidence" value="ECO:0007669"/>
    <property type="project" value="UniProtKB-KW"/>
</dbReference>
<dbReference type="NCBIfam" id="TIGR00575">
    <property type="entry name" value="dnlj"/>
    <property type="match status" value="1"/>
</dbReference>
<dbReference type="InterPro" id="IPR018239">
    <property type="entry name" value="DNA_ligase_AS"/>
</dbReference>
<dbReference type="Pfam" id="PF03120">
    <property type="entry name" value="OB_DNA_ligase"/>
    <property type="match status" value="1"/>
</dbReference>
<dbReference type="PIRSF" id="PIRSF001604">
    <property type="entry name" value="LigA"/>
    <property type="match status" value="1"/>
</dbReference>
<accession>A0A5C4N4D5</accession>
<sequence>MVEQSSEAAGQVVADPITCDVAHLSTAQATEELARLADLLAKANAAYHEHDAPIMSDAEYDLLKIRNAAIEARFPSLKRSDSPSEQVGATPAEAFGKVVHRVPMLSLANAFAAEEITEFDTRIRRYLNLGTETALAYVAEPKIDGLSLSLRYENGRLVQAATRGDGEVGENVTANALTVGDIPNRLIQPAPEVLEVRGEVYMSHSDFAALNQRSTEAGGRGFANPRNAAAGSLRQLDPSITASRPLRFFAYAWGEMSEPLGDTQWNTLRRLEALGFRVNPLIRLCDTPRQLLDAYAGIEEQRATLGYDIDGVVYKVNDLSLQRRLGFRSTTPRWAIAHKFSAERAWTRLTAIEVNVGRTGALAPIARLDPVTVGGVVVSNATLHNENYIAGRSAATGEAIRGGKDLRIGDWVEVRRAGDVIPQVVDVDLSRRAADATAYQFPLVCPQCGSDAVREAGDAVRRCTGGMACPAQAVEKLKHFVSRSAFDIEGLGAKQVEMFFVDPILPIREPADIFTLEERDQANPERLKARLGYGERSASNLFRAIEERRSIPLGRLIFALGIRHLGDAGSALLAQHYGSWEAFEAGMSRAEVGQGPEWEELCSIDGVGRVLATSVVTAFHQDAERAAIDRLVPHLRIQNPPPRTATSAIAGLTIVFSGSLERMTRAEAKSRAEQLGAKVAGSVSAKTDILVAGPGAGSKAKEAERHNVRVIDEAAWLDLIGTA</sequence>
<feature type="binding site" evidence="12">
    <location>
        <position position="445"/>
    </location>
    <ligand>
        <name>Zn(2+)</name>
        <dbReference type="ChEBI" id="CHEBI:29105"/>
    </ligand>
</feature>
<proteinExistence type="inferred from homology"/>
<dbReference type="Gene3D" id="1.10.287.610">
    <property type="entry name" value="Helix hairpin bin"/>
    <property type="match status" value="1"/>
</dbReference>
<dbReference type="InterPro" id="IPR010994">
    <property type="entry name" value="RuvA_2-like"/>
</dbReference>
<dbReference type="Gene3D" id="1.10.150.20">
    <property type="entry name" value="5' to 3' exonuclease, C-terminal subdomain"/>
    <property type="match status" value="2"/>
</dbReference>
<keyword evidence="15" id="KW-1185">Reference proteome</keyword>
<dbReference type="PROSITE" id="PS50172">
    <property type="entry name" value="BRCT"/>
    <property type="match status" value="1"/>
</dbReference>
<dbReference type="SUPFAM" id="SSF56091">
    <property type="entry name" value="DNA ligase/mRNA capping enzyme, catalytic domain"/>
    <property type="match status" value="1"/>
</dbReference>
<dbReference type="AlphaFoldDB" id="A0A5C4N4D5"/>
<dbReference type="CDD" id="cd17748">
    <property type="entry name" value="BRCT_DNA_ligase_like"/>
    <property type="match status" value="1"/>
</dbReference>
<feature type="binding site" evidence="12">
    <location>
        <begin position="106"/>
        <end position="107"/>
    </location>
    <ligand>
        <name>NAD(+)</name>
        <dbReference type="ChEBI" id="CHEBI:57540"/>
    </ligand>
</feature>
<dbReference type="NCBIfam" id="NF005932">
    <property type="entry name" value="PRK07956.1"/>
    <property type="match status" value="1"/>
</dbReference>
<feature type="binding site" evidence="12">
    <location>
        <position position="469"/>
    </location>
    <ligand>
        <name>Zn(2+)</name>
        <dbReference type="ChEBI" id="CHEBI:29105"/>
    </ligand>
</feature>
<evidence type="ECO:0000256" key="8">
    <source>
        <dbReference type="ARBA" id="ARBA00023027"/>
    </source>
</evidence>
<dbReference type="PROSITE" id="PS01055">
    <property type="entry name" value="DNA_LIGASE_N1"/>
    <property type="match status" value="1"/>
</dbReference>
<dbReference type="OrthoDB" id="9759736at2"/>
<feature type="binding site" evidence="12">
    <location>
        <position position="199"/>
    </location>
    <ligand>
        <name>NAD(+)</name>
        <dbReference type="ChEBI" id="CHEBI:57540"/>
    </ligand>
</feature>
<dbReference type="FunFam" id="3.30.470.30:FF:000001">
    <property type="entry name" value="DNA ligase"/>
    <property type="match status" value="1"/>
</dbReference>
<dbReference type="InterPro" id="IPR041663">
    <property type="entry name" value="DisA/LigA_HHH"/>
</dbReference>
<dbReference type="GO" id="GO:0003911">
    <property type="term" value="F:DNA ligase (NAD+) activity"/>
    <property type="evidence" value="ECO:0007669"/>
    <property type="project" value="UniProtKB-UniRule"/>
</dbReference>
<dbReference type="CDD" id="cd00114">
    <property type="entry name" value="LIGANc"/>
    <property type="match status" value="1"/>
</dbReference>
<keyword evidence="7 12" id="KW-0460">Magnesium</keyword>
<gene>
    <name evidence="12 14" type="primary">ligA</name>
    <name evidence="14" type="ORF">FHG66_06180</name>
</gene>
<evidence type="ECO:0000259" key="13">
    <source>
        <dbReference type="PROSITE" id="PS50172"/>
    </source>
</evidence>
<keyword evidence="3 12" id="KW-0235">DNA replication</keyword>
<keyword evidence="6 12" id="KW-0862">Zinc</keyword>
<dbReference type="InterPro" id="IPR004149">
    <property type="entry name" value="Znf_DNAligase_C4"/>
</dbReference>
<feature type="binding site" evidence="12">
    <location>
        <position position="315"/>
    </location>
    <ligand>
        <name>NAD(+)</name>
        <dbReference type="ChEBI" id="CHEBI:57540"/>
    </ligand>
</feature>
<dbReference type="EC" id="6.5.1.2" evidence="12"/>
<evidence type="ECO:0000256" key="12">
    <source>
        <dbReference type="HAMAP-Rule" id="MF_01588"/>
    </source>
</evidence>
<comment type="function">
    <text evidence="1 12">DNA ligase that catalyzes the formation of phosphodiester linkages between 5'-phosphoryl and 3'-hydroxyl groups in double-stranded DNA using NAD as a coenzyme and as the energy source for the reaction. It is essential for DNA replication and repair of damaged DNA.</text>
</comment>
<evidence type="ECO:0000313" key="14">
    <source>
        <dbReference type="EMBL" id="TNC51134.1"/>
    </source>
</evidence>
<dbReference type="Gene3D" id="3.40.50.10190">
    <property type="entry name" value="BRCT domain"/>
    <property type="match status" value="1"/>
</dbReference>
<dbReference type="HAMAP" id="MF_01588">
    <property type="entry name" value="DNA_ligase_A"/>
    <property type="match status" value="1"/>
</dbReference>
<dbReference type="InterPro" id="IPR036420">
    <property type="entry name" value="BRCT_dom_sf"/>
</dbReference>
<name>A0A5C4N4D5_9RHOB</name>
<dbReference type="GO" id="GO:0005829">
    <property type="term" value="C:cytosol"/>
    <property type="evidence" value="ECO:0007669"/>
    <property type="project" value="TreeGrafter"/>
</dbReference>
<feature type="active site" description="N6-AMP-lysine intermediate" evidence="12">
    <location>
        <position position="142"/>
    </location>
</feature>
<dbReference type="InterPro" id="IPR013840">
    <property type="entry name" value="DNAligase_N"/>
</dbReference>
<dbReference type="Gene3D" id="6.20.10.30">
    <property type="match status" value="1"/>
</dbReference>
<dbReference type="Pfam" id="PF01653">
    <property type="entry name" value="DNA_ligase_aden"/>
    <property type="match status" value="1"/>
</dbReference>
<evidence type="ECO:0000256" key="4">
    <source>
        <dbReference type="ARBA" id="ARBA00022723"/>
    </source>
</evidence>
<dbReference type="SMART" id="SM00292">
    <property type="entry name" value="BRCT"/>
    <property type="match status" value="1"/>
</dbReference>
<comment type="catalytic activity">
    <reaction evidence="11 12">
        <text>NAD(+) + (deoxyribonucleotide)n-3'-hydroxyl + 5'-phospho-(deoxyribonucleotide)m = (deoxyribonucleotide)n+m + AMP + beta-nicotinamide D-nucleotide.</text>
        <dbReference type="EC" id="6.5.1.2"/>
    </reaction>
</comment>
<feature type="binding site" evidence="12">
    <location>
        <begin position="57"/>
        <end position="61"/>
    </location>
    <ligand>
        <name>NAD(+)</name>
        <dbReference type="ChEBI" id="CHEBI:57540"/>
    </ligand>
</feature>
<evidence type="ECO:0000256" key="7">
    <source>
        <dbReference type="ARBA" id="ARBA00022842"/>
    </source>
</evidence>
<dbReference type="Proteomes" id="UP000305887">
    <property type="component" value="Unassembled WGS sequence"/>
</dbReference>
<keyword evidence="5 12" id="KW-0227">DNA damage</keyword>
<dbReference type="Pfam" id="PF03119">
    <property type="entry name" value="DNA_ligase_ZBD"/>
    <property type="match status" value="1"/>
</dbReference>
<dbReference type="GO" id="GO:0006281">
    <property type="term" value="P:DNA repair"/>
    <property type="evidence" value="ECO:0007669"/>
    <property type="project" value="UniProtKB-KW"/>
</dbReference>
<feature type="binding site" evidence="12">
    <location>
        <position position="339"/>
    </location>
    <ligand>
        <name>NAD(+)</name>
        <dbReference type="ChEBI" id="CHEBI:57540"/>
    </ligand>
</feature>
<organism evidence="14 15">
    <name type="scientific">Rubellimicrobium rubrum</name>
    <dbReference type="NCBI Taxonomy" id="2585369"/>
    <lineage>
        <taxon>Bacteria</taxon>
        <taxon>Pseudomonadati</taxon>
        <taxon>Pseudomonadota</taxon>
        <taxon>Alphaproteobacteria</taxon>
        <taxon>Rhodobacterales</taxon>
        <taxon>Roseobacteraceae</taxon>
        <taxon>Rubellimicrobium</taxon>
    </lineage>
</organism>
<dbReference type="InterPro" id="IPR013839">
    <property type="entry name" value="DNAligase_adenylation"/>
</dbReference>
<dbReference type="Pfam" id="PF00533">
    <property type="entry name" value="BRCT"/>
    <property type="match status" value="1"/>
</dbReference>
<dbReference type="SMART" id="SM00532">
    <property type="entry name" value="LIGANc"/>
    <property type="match status" value="1"/>
</dbReference>
<feature type="binding site" evidence="12">
    <location>
        <position position="163"/>
    </location>
    <ligand>
        <name>NAD(+)</name>
        <dbReference type="ChEBI" id="CHEBI:57540"/>
    </ligand>
</feature>
<keyword evidence="10 12" id="KW-0464">Manganese</keyword>
<comment type="caution">
    <text evidence="14">The sequence shown here is derived from an EMBL/GenBank/DDBJ whole genome shotgun (WGS) entry which is preliminary data.</text>
</comment>
<dbReference type="InterPro" id="IPR012340">
    <property type="entry name" value="NA-bd_OB-fold"/>
</dbReference>
<comment type="caution">
    <text evidence="12">Lacks conserved residue(s) required for the propagation of feature annotation.</text>
</comment>
<dbReference type="InterPro" id="IPR001357">
    <property type="entry name" value="BRCT_dom"/>
</dbReference>
<keyword evidence="8 12" id="KW-0520">NAD</keyword>
<dbReference type="PANTHER" id="PTHR23389:SF9">
    <property type="entry name" value="DNA LIGASE"/>
    <property type="match status" value="1"/>
</dbReference>
<evidence type="ECO:0000256" key="5">
    <source>
        <dbReference type="ARBA" id="ARBA00022763"/>
    </source>
</evidence>
<evidence type="ECO:0000256" key="3">
    <source>
        <dbReference type="ARBA" id="ARBA00022705"/>
    </source>
</evidence>
<evidence type="ECO:0000256" key="1">
    <source>
        <dbReference type="ARBA" id="ARBA00004067"/>
    </source>
</evidence>
<keyword evidence="4 12" id="KW-0479">Metal-binding</keyword>
<dbReference type="SUPFAM" id="SSF52113">
    <property type="entry name" value="BRCT domain"/>
    <property type="match status" value="1"/>
</dbReference>
<dbReference type="InterPro" id="IPR004150">
    <property type="entry name" value="NAD_DNA_ligase_OB"/>
</dbReference>
<evidence type="ECO:0000256" key="9">
    <source>
        <dbReference type="ARBA" id="ARBA00023204"/>
    </source>
</evidence>
<dbReference type="SUPFAM" id="SSF50249">
    <property type="entry name" value="Nucleic acid-binding proteins"/>
    <property type="match status" value="1"/>
</dbReference>
<reference evidence="14 15" key="1">
    <citation type="submission" date="2019-06" db="EMBL/GenBank/DDBJ databases">
        <title>YIM 131921 draft genome.</title>
        <authorList>
            <person name="Jiang L."/>
        </authorList>
    </citation>
    <scope>NUCLEOTIDE SEQUENCE [LARGE SCALE GENOMIC DNA]</scope>
    <source>
        <strain evidence="14 15">YIM 131921</strain>
    </source>
</reference>
<dbReference type="Pfam" id="PF12826">
    <property type="entry name" value="HHH_2"/>
    <property type="match status" value="1"/>
</dbReference>